<dbReference type="OMA" id="WYCCPRF"/>
<dbReference type="Pfam" id="PF19291">
    <property type="entry name" value="TREH_N"/>
    <property type="match status" value="1"/>
</dbReference>
<dbReference type="Pfam" id="PF00723">
    <property type="entry name" value="Glyco_hydro_15"/>
    <property type="match status" value="1"/>
</dbReference>
<dbReference type="KEGG" id="mmar:MODMU_2789"/>
<sequence>MTQTTRTGTTRTETAIADHGLIGDLQTAALVTTDGSVDWFCCPRFDSPSVFGALLDDAEGGHFRIRPAGVEYTTKQMYLPDTAVLVTRFFTESGVGQVQDFMPPAGSTATDRHRLVRMIQCVRGRMSFEIDVAPRFDYGRHPHRAELSADGVVFSADGASLTLHVVREPGDEQRARVQVEDQDVHATLDLVAGEVRGVVLESSADGPPRAVRVAEITDLLDGTMAFWRSWLAGSTYTGRWREAVQRSAITLKLMTYAPTGGIVAAPTAALPEQVGGERNWDYRYTWVRDASFSVHALLRLGLVEEAAGFLVWLGDRIRERIGSDSGPMNIMYRIDGSSDLKEDSLEHWSGYRGSAPVRIGNGAAEQLQLDVYGEAMDSLYAAARAGLPLPARGWSAIRSVLDWLVDNWDQPEEGIWETRGGRQSFTYGRVMCWVAFDRGIRMSVEHGRPAPLERWTAARDAVYTQVMEQGFHESRQAFVQHYGTDVLDAALLRMPTVGFVDGRDPLWRSTLAAMDEELVTDSLVYRYDPDASPDGLRGSEGTFSLCSYAYVDALTRAGRVDDARSAFEKMLTYGNHVGLFSEEIALTGEQIGNFPQAFTHLALIDAAVTLDAALDNHGPVPGLR</sequence>
<dbReference type="GO" id="GO:0005975">
    <property type="term" value="P:carbohydrate metabolic process"/>
    <property type="evidence" value="ECO:0007669"/>
    <property type="project" value="InterPro"/>
</dbReference>
<dbReference type="InterPro" id="IPR011613">
    <property type="entry name" value="GH15-like"/>
</dbReference>
<dbReference type="InterPro" id="IPR045582">
    <property type="entry name" value="Trehalase-like_N"/>
</dbReference>
<name>I4EXV5_MODI5</name>
<dbReference type="HOGENOM" id="CLU_010399_2_0_11"/>
<dbReference type="InterPro" id="IPR012341">
    <property type="entry name" value="6hp_glycosidase-like_sf"/>
</dbReference>
<dbReference type="OrthoDB" id="3902805at2"/>
<keyword evidence="4" id="KW-1185">Reference proteome</keyword>
<dbReference type="eggNOG" id="COG3387">
    <property type="taxonomic scope" value="Bacteria"/>
</dbReference>
<dbReference type="PANTHER" id="PTHR31616">
    <property type="entry name" value="TREHALASE"/>
    <property type="match status" value="1"/>
</dbReference>
<accession>I4EXV5</accession>
<keyword evidence="3" id="KW-0378">Hydrolase</keyword>
<dbReference type="SUPFAM" id="SSF48208">
    <property type="entry name" value="Six-hairpin glycosidases"/>
    <property type="match status" value="1"/>
</dbReference>
<protein>
    <submittedName>
        <fullName evidence="3">Glycoside hydrolase</fullName>
    </submittedName>
</protein>
<dbReference type="AlphaFoldDB" id="I4EXV5"/>
<dbReference type="Proteomes" id="UP000006461">
    <property type="component" value="Chromosome"/>
</dbReference>
<evidence type="ECO:0000313" key="4">
    <source>
        <dbReference type="Proteomes" id="UP000006461"/>
    </source>
</evidence>
<dbReference type="STRING" id="477641.MODMU_2789"/>
<dbReference type="PATRIC" id="fig|477641.3.peg.2648"/>
<feature type="domain" description="GH15-like" evidence="1">
    <location>
        <begin position="240"/>
        <end position="607"/>
    </location>
</feature>
<dbReference type="Gene3D" id="1.50.10.10">
    <property type="match status" value="1"/>
</dbReference>
<proteinExistence type="predicted"/>
<evidence type="ECO:0000259" key="2">
    <source>
        <dbReference type="Pfam" id="PF19291"/>
    </source>
</evidence>
<dbReference type="EMBL" id="FO203431">
    <property type="protein sequence ID" value="CCH88218.1"/>
    <property type="molecule type" value="Genomic_DNA"/>
</dbReference>
<evidence type="ECO:0000313" key="3">
    <source>
        <dbReference type="EMBL" id="CCH88218.1"/>
    </source>
</evidence>
<gene>
    <name evidence="3" type="ordered locus">MODMU_2789</name>
</gene>
<dbReference type="InterPro" id="IPR008928">
    <property type="entry name" value="6-hairpin_glycosidase_sf"/>
</dbReference>
<feature type="domain" description="Trehalase-like N-terminal" evidence="2">
    <location>
        <begin position="13"/>
        <end position="193"/>
    </location>
</feature>
<dbReference type="PANTHER" id="PTHR31616:SF0">
    <property type="entry name" value="GLUCAN 1,4-ALPHA-GLUCOSIDASE"/>
    <property type="match status" value="1"/>
</dbReference>
<reference evidence="3 4" key="1">
    <citation type="journal article" date="2012" name="J. Bacteriol.">
        <title>Genome Sequence of Radiation-Resistant Modestobacter marinus Strain BC501, a Representative Actinobacterium That Thrives on Calcareous Stone Surfaces.</title>
        <authorList>
            <person name="Normand P."/>
            <person name="Gury J."/>
            <person name="Pujic P."/>
            <person name="Chouaia B."/>
            <person name="Crotti E."/>
            <person name="Brusetti L."/>
            <person name="Daffonchio D."/>
            <person name="Vacherie B."/>
            <person name="Barbe V."/>
            <person name="Medigue C."/>
            <person name="Calteau A."/>
            <person name="Ghodhbane-Gtari F."/>
            <person name="Essoussi I."/>
            <person name="Nouioui I."/>
            <person name="Abbassi-Ghozzi I."/>
            <person name="Gtari M."/>
        </authorList>
    </citation>
    <scope>NUCLEOTIDE SEQUENCE [LARGE SCALE GENOMIC DNA]</scope>
    <source>
        <strain evidence="4">BC 501</strain>
    </source>
</reference>
<organism evidence="3 4">
    <name type="scientific">Modestobacter italicus (strain DSM 44449 / CECT 9708 / BC 501)</name>
    <dbReference type="NCBI Taxonomy" id="2732864"/>
    <lineage>
        <taxon>Bacteria</taxon>
        <taxon>Bacillati</taxon>
        <taxon>Actinomycetota</taxon>
        <taxon>Actinomycetes</taxon>
        <taxon>Geodermatophilales</taxon>
        <taxon>Geodermatophilaceae</taxon>
        <taxon>Modestobacter</taxon>
    </lineage>
</organism>
<dbReference type="GO" id="GO:0004553">
    <property type="term" value="F:hydrolase activity, hydrolyzing O-glycosyl compounds"/>
    <property type="evidence" value="ECO:0007669"/>
    <property type="project" value="TreeGrafter"/>
</dbReference>
<evidence type="ECO:0000259" key="1">
    <source>
        <dbReference type="Pfam" id="PF00723"/>
    </source>
</evidence>